<reference evidence="3 4" key="1">
    <citation type="submission" date="2015-08" db="EMBL/GenBank/DDBJ databases">
        <authorList>
            <person name="Babu N.S."/>
            <person name="Beckwith C.J."/>
            <person name="Beseler K.G."/>
            <person name="Brison A."/>
            <person name="Carone J.V."/>
            <person name="Caskin T.P."/>
            <person name="Diamond M."/>
            <person name="Durham M.E."/>
            <person name="Foxe J.M."/>
            <person name="Go M."/>
            <person name="Henderson B.A."/>
            <person name="Jones I.B."/>
            <person name="McGettigan J.A."/>
            <person name="Micheletti S.J."/>
            <person name="Nasrallah M.E."/>
            <person name="Ortiz D."/>
            <person name="Piller C.R."/>
            <person name="Privatt S.R."/>
            <person name="Schneider S.L."/>
            <person name="Sharp S."/>
            <person name="Smith T.C."/>
            <person name="Stanton J.D."/>
            <person name="Ullery H.E."/>
            <person name="Wilson R.J."/>
            <person name="Serrano M.G."/>
            <person name="Buck G."/>
            <person name="Lee V."/>
            <person name="Wang Y."/>
            <person name="Carvalho R."/>
            <person name="Voegtly L."/>
            <person name="Shi R."/>
            <person name="Duckworth R."/>
            <person name="Johnson A."/>
            <person name="Loviza R."/>
            <person name="Walstead R."/>
            <person name="Shah Z."/>
            <person name="Kiflezghi M."/>
            <person name="Wade K."/>
            <person name="Ball S.L."/>
            <person name="Bradley K.W."/>
            <person name="Asai D.J."/>
            <person name="Bowman C.A."/>
            <person name="Russell D.A."/>
            <person name="Pope W.H."/>
            <person name="Jacobs-Sera D."/>
            <person name="Hendrix R.W."/>
            <person name="Hatfull G.F."/>
        </authorList>
    </citation>
    <scope>NUCLEOTIDE SEQUENCE [LARGE SCALE GENOMIC DNA]</scope>
    <source>
        <strain evidence="3 4">DSM 27648</strain>
    </source>
</reference>
<accession>A0A0K1PZN8</accession>
<dbReference type="RefSeq" id="WP_205633802.1">
    <property type="nucleotide sequence ID" value="NZ_CP012333.1"/>
</dbReference>
<dbReference type="Pfam" id="PF03795">
    <property type="entry name" value="YCII"/>
    <property type="match status" value="1"/>
</dbReference>
<dbReference type="InterPro" id="IPR005545">
    <property type="entry name" value="YCII"/>
</dbReference>
<proteinExistence type="inferred from homology"/>
<sequence>MSKQQFFVRLVPPRPTFPMDMNDEERRLMGEHASCMKKLFDAGQVVVYGPVMAASGAFGMAVLDVANEAEARAIMEEDPTVLAKLNTYEISPMRIGAARAFAG</sequence>
<evidence type="ECO:0000259" key="2">
    <source>
        <dbReference type="Pfam" id="PF03795"/>
    </source>
</evidence>
<dbReference type="KEGG" id="llu:AKJ09_05621"/>
<evidence type="ECO:0000313" key="4">
    <source>
        <dbReference type="Proteomes" id="UP000064967"/>
    </source>
</evidence>
<dbReference type="Gene3D" id="3.30.70.1060">
    <property type="entry name" value="Dimeric alpha+beta barrel"/>
    <property type="match status" value="1"/>
</dbReference>
<dbReference type="AlphaFoldDB" id="A0A0K1PZN8"/>
<dbReference type="EMBL" id="CP012333">
    <property type="protein sequence ID" value="AKU98957.1"/>
    <property type="molecule type" value="Genomic_DNA"/>
</dbReference>
<evidence type="ECO:0000256" key="1">
    <source>
        <dbReference type="ARBA" id="ARBA00007689"/>
    </source>
</evidence>
<name>A0A0K1PZN8_9BACT</name>
<protein>
    <recommendedName>
        <fullName evidence="2">YCII-related domain-containing protein</fullName>
    </recommendedName>
</protein>
<evidence type="ECO:0000313" key="3">
    <source>
        <dbReference type="EMBL" id="AKU98957.1"/>
    </source>
</evidence>
<comment type="similarity">
    <text evidence="1">Belongs to the YciI family.</text>
</comment>
<dbReference type="SUPFAM" id="SSF54909">
    <property type="entry name" value="Dimeric alpha+beta barrel"/>
    <property type="match status" value="1"/>
</dbReference>
<dbReference type="STRING" id="1391654.AKJ09_05621"/>
<dbReference type="InterPro" id="IPR011008">
    <property type="entry name" value="Dimeric_a/b-barrel"/>
</dbReference>
<feature type="domain" description="YCII-related" evidence="2">
    <location>
        <begin position="6"/>
        <end position="93"/>
    </location>
</feature>
<gene>
    <name evidence="3" type="ORF">AKJ09_05621</name>
</gene>
<keyword evidence="4" id="KW-1185">Reference proteome</keyword>
<dbReference type="Proteomes" id="UP000064967">
    <property type="component" value="Chromosome"/>
</dbReference>
<organism evidence="3 4">
    <name type="scientific">Labilithrix luteola</name>
    <dbReference type="NCBI Taxonomy" id="1391654"/>
    <lineage>
        <taxon>Bacteria</taxon>
        <taxon>Pseudomonadati</taxon>
        <taxon>Myxococcota</taxon>
        <taxon>Polyangia</taxon>
        <taxon>Polyangiales</taxon>
        <taxon>Labilitrichaceae</taxon>
        <taxon>Labilithrix</taxon>
    </lineage>
</organism>